<accession>A0A8J3G389</accession>
<evidence type="ECO:0008006" key="3">
    <source>
        <dbReference type="Google" id="ProtNLM"/>
    </source>
</evidence>
<dbReference type="Pfam" id="PF04237">
    <property type="entry name" value="YjbR"/>
    <property type="match status" value="1"/>
</dbReference>
<organism evidence="1 2">
    <name type="scientific">Algimonas arctica</name>
    <dbReference type="NCBI Taxonomy" id="1479486"/>
    <lineage>
        <taxon>Bacteria</taxon>
        <taxon>Pseudomonadati</taxon>
        <taxon>Pseudomonadota</taxon>
        <taxon>Alphaproteobacteria</taxon>
        <taxon>Maricaulales</taxon>
        <taxon>Robiginitomaculaceae</taxon>
        <taxon>Algimonas</taxon>
    </lineage>
</organism>
<keyword evidence="2" id="KW-1185">Reference proteome</keyword>
<dbReference type="Proteomes" id="UP000634004">
    <property type="component" value="Unassembled WGS sequence"/>
</dbReference>
<dbReference type="RefSeq" id="WP_189499214.1">
    <property type="nucleotide sequence ID" value="NZ_BMZH01000014.1"/>
</dbReference>
<dbReference type="InterPro" id="IPR058532">
    <property type="entry name" value="YjbR/MT2646/Rv2570-like"/>
</dbReference>
<proteinExistence type="predicted"/>
<reference evidence="1" key="2">
    <citation type="submission" date="2020-09" db="EMBL/GenBank/DDBJ databases">
        <authorList>
            <person name="Sun Q."/>
            <person name="Kim S."/>
        </authorList>
    </citation>
    <scope>NUCLEOTIDE SEQUENCE</scope>
    <source>
        <strain evidence="1">KCTC 32513</strain>
    </source>
</reference>
<gene>
    <name evidence="1" type="ORF">GCM10009069_26330</name>
</gene>
<dbReference type="InterPro" id="IPR038056">
    <property type="entry name" value="YjbR-like_sf"/>
</dbReference>
<sequence length="124" mass="13339">MSVNTTTSDAHVHTVAIALTSAFMTEQWMGSHVYKVGDAERFKMFAILSPGQSKLTLKTASPDIADLLIQAGVAERNAHLPRGGWVALKLDLLSPDDVSERLTASHALVAATLPKVIQKKFGLD</sequence>
<dbReference type="EMBL" id="BMZH01000014">
    <property type="protein sequence ID" value="GHB02340.1"/>
    <property type="molecule type" value="Genomic_DNA"/>
</dbReference>
<name>A0A8J3G389_9PROT</name>
<protein>
    <recommendedName>
        <fullName evidence="3">MmcQ/YjbR family DNA-binding protein</fullName>
    </recommendedName>
</protein>
<evidence type="ECO:0000313" key="2">
    <source>
        <dbReference type="Proteomes" id="UP000634004"/>
    </source>
</evidence>
<reference evidence="1" key="1">
    <citation type="journal article" date="2014" name="Int. J. Syst. Evol. Microbiol.">
        <title>Complete genome sequence of Corynebacterium casei LMG S-19264T (=DSM 44701T), isolated from a smear-ripened cheese.</title>
        <authorList>
            <consortium name="US DOE Joint Genome Institute (JGI-PGF)"/>
            <person name="Walter F."/>
            <person name="Albersmeier A."/>
            <person name="Kalinowski J."/>
            <person name="Ruckert C."/>
        </authorList>
    </citation>
    <scope>NUCLEOTIDE SEQUENCE</scope>
    <source>
        <strain evidence="1">KCTC 32513</strain>
    </source>
</reference>
<evidence type="ECO:0000313" key="1">
    <source>
        <dbReference type="EMBL" id="GHB02340.1"/>
    </source>
</evidence>
<comment type="caution">
    <text evidence="1">The sequence shown here is derived from an EMBL/GenBank/DDBJ whole genome shotgun (WGS) entry which is preliminary data.</text>
</comment>
<dbReference type="AlphaFoldDB" id="A0A8J3G389"/>
<dbReference type="SUPFAM" id="SSF142906">
    <property type="entry name" value="YjbR-like"/>
    <property type="match status" value="1"/>
</dbReference>
<dbReference type="Gene3D" id="3.90.1150.30">
    <property type="match status" value="1"/>
</dbReference>